<dbReference type="GO" id="GO:0005506">
    <property type="term" value="F:iron ion binding"/>
    <property type="evidence" value="ECO:0007669"/>
    <property type="project" value="InterPro"/>
</dbReference>
<dbReference type="SUPFAM" id="SSF47175">
    <property type="entry name" value="Cytochromes"/>
    <property type="match status" value="1"/>
</dbReference>
<evidence type="ECO:0008006" key="3">
    <source>
        <dbReference type="Google" id="ProtNLM"/>
    </source>
</evidence>
<proteinExistence type="predicted"/>
<sequence>MRGGLPTSTPMAGTRVEMTKFSAAAIVVAGCIAAAGAIAQSPSRDAAPLPIKEFMGHVMQRNAQQLWHWTSFESDDQGERSGKPTSAEQWEDAESDALTLQQLSYALEHAAYRIDDKNWDRHVARFRAAASASADAAEHQDFDRLQKAGDDLNAQCIACHVTFAPEIEAPPPPLPEGF</sequence>
<dbReference type="EMBL" id="SEOO01000058">
    <property type="protein sequence ID" value="RYM06467.1"/>
    <property type="molecule type" value="Genomic_DNA"/>
</dbReference>
<gene>
    <name evidence="1" type="ORF">EWH12_20080</name>
</gene>
<name>A0A8G1ZEF6_9SPHN</name>
<evidence type="ECO:0000313" key="2">
    <source>
        <dbReference type="Proteomes" id="UP000291572"/>
    </source>
</evidence>
<organism evidence="1 2">
    <name type="scientific">Sphingobium cupriresistens</name>
    <dbReference type="NCBI Taxonomy" id="1132417"/>
    <lineage>
        <taxon>Bacteria</taxon>
        <taxon>Pseudomonadati</taxon>
        <taxon>Pseudomonadota</taxon>
        <taxon>Alphaproteobacteria</taxon>
        <taxon>Sphingomonadales</taxon>
        <taxon>Sphingomonadaceae</taxon>
        <taxon>Sphingobium</taxon>
    </lineage>
</organism>
<reference evidence="1 2" key="1">
    <citation type="submission" date="2019-02" db="EMBL/GenBank/DDBJ databases">
        <authorList>
            <person name="Feng G."/>
        </authorList>
    </citation>
    <scope>NUCLEOTIDE SEQUENCE [LARGE SCALE GENOMIC DNA]</scope>
    <source>
        <strain evidence="1 2">CCTCC AB 2011146</strain>
    </source>
</reference>
<dbReference type="GO" id="GO:0009055">
    <property type="term" value="F:electron transfer activity"/>
    <property type="evidence" value="ECO:0007669"/>
    <property type="project" value="InterPro"/>
</dbReference>
<protein>
    <recommendedName>
        <fullName evidence="3">Cytochrome c</fullName>
    </recommendedName>
</protein>
<accession>A0A8G1ZEF6</accession>
<dbReference type="InterPro" id="IPR010980">
    <property type="entry name" value="Cyt_c/b562"/>
</dbReference>
<evidence type="ECO:0000313" key="1">
    <source>
        <dbReference type="EMBL" id="RYM06467.1"/>
    </source>
</evidence>
<comment type="caution">
    <text evidence="1">The sequence shown here is derived from an EMBL/GenBank/DDBJ whole genome shotgun (WGS) entry which is preliminary data.</text>
</comment>
<dbReference type="Proteomes" id="UP000291572">
    <property type="component" value="Unassembled WGS sequence"/>
</dbReference>
<dbReference type="GO" id="GO:0020037">
    <property type="term" value="F:heme binding"/>
    <property type="evidence" value="ECO:0007669"/>
    <property type="project" value="InterPro"/>
</dbReference>
<dbReference type="OrthoDB" id="7473886at2"/>
<dbReference type="GO" id="GO:0022900">
    <property type="term" value="P:electron transport chain"/>
    <property type="evidence" value="ECO:0007669"/>
    <property type="project" value="InterPro"/>
</dbReference>
<dbReference type="PROSITE" id="PS51257">
    <property type="entry name" value="PROKAR_LIPOPROTEIN"/>
    <property type="match status" value="1"/>
</dbReference>
<dbReference type="AlphaFoldDB" id="A0A8G1ZEF6"/>
<dbReference type="RefSeq" id="WP_129927617.1">
    <property type="nucleotide sequence ID" value="NZ_SEOO01000058.1"/>
</dbReference>